<keyword evidence="2" id="KW-1133">Transmembrane helix</keyword>
<gene>
    <name evidence="3" type="ORF">IAC57_04205</name>
</gene>
<protein>
    <recommendedName>
        <fullName evidence="5">GLUG domain-containing protein</fullName>
    </recommendedName>
</protein>
<evidence type="ECO:0008006" key="5">
    <source>
        <dbReference type="Google" id="ProtNLM"/>
    </source>
</evidence>
<dbReference type="AlphaFoldDB" id="A0A9D1MFF8"/>
<feature type="transmembrane region" description="Helical" evidence="2">
    <location>
        <begin position="21"/>
        <end position="41"/>
    </location>
</feature>
<evidence type="ECO:0000313" key="4">
    <source>
        <dbReference type="Proteomes" id="UP000824081"/>
    </source>
</evidence>
<organism evidence="3 4">
    <name type="scientific">Candidatus Scatosoma pullistercoris</name>
    <dbReference type="NCBI Taxonomy" id="2840934"/>
    <lineage>
        <taxon>Bacteria</taxon>
        <taxon>Bacillati</taxon>
        <taxon>Bacillota</taxon>
        <taxon>Clostridia</taxon>
        <taxon>Candidatus Scatosoma</taxon>
    </lineage>
</organism>
<dbReference type="EMBL" id="DVMZ01000108">
    <property type="protein sequence ID" value="HIU59289.1"/>
    <property type="molecule type" value="Genomic_DNA"/>
</dbReference>
<keyword evidence="2" id="KW-0472">Membrane</keyword>
<comment type="caution">
    <text evidence="3">The sequence shown here is derived from an EMBL/GenBank/DDBJ whole genome shotgun (WGS) entry which is preliminary data.</text>
</comment>
<name>A0A9D1MFF8_9FIRM</name>
<proteinExistence type="predicted"/>
<accession>A0A9D1MFF8</accession>
<sequence length="317" mass="33776">MKLRKGGRVRGKVKGKGSKKVLRAYALAAAGMLCGVLVFAACGEEYTRISTEVDNFTLQTVALEAGSSHTFDLEEIFSESGLAIEKYVIEGGEDKNYTVRGNTITARGTGICPVNVSLYVPSEDTRYVCSLGTLYSYDEKDFTPVFSADELQGMALDGRYILKSDIDLAGRDWEPVGNYPIDNVFSGMLINPDGYTIENLTISSAENVFHGPYGGCAGGLFGSMQGGFVYGVKLENVRIDVSDFQGNSYSEAGGIAAVINSSYLKDCSVSGEIAAVGAAGGIVGYLWGKESVKDNLFDGETSGENAADDFGKVQERA</sequence>
<evidence type="ECO:0000256" key="2">
    <source>
        <dbReference type="SAM" id="Phobius"/>
    </source>
</evidence>
<reference evidence="3" key="1">
    <citation type="submission" date="2020-10" db="EMBL/GenBank/DDBJ databases">
        <authorList>
            <person name="Gilroy R."/>
        </authorList>
    </citation>
    <scope>NUCLEOTIDE SEQUENCE</scope>
    <source>
        <strain evidence="3">11687</strain>
    </source>
</reference>
<reference evidence="3" key="2">
    <citation type="journal article" date="2021" name="PeerJ">
        <title>Extensive microbial diversity within the chicken gut microbiome revealed by metagenomics and culture.</title>
        <authorList>
            <person name="Gilroy R."/>
            <person name="Ravi A."/>
            <person name="Getino M."/>
            <person name="Pursley I."/>
            <person name="Horton D.L."/>
            <person name="Alikhan N.F."/>
            <person name="Baker D."/>
            <person name="Gharbi K."/>
            <person name="Hall N."/>
            <person name="Watson M."/>
            <person name="Adriaenssens E.M."/>
            <person name="Foster-Nyarko E."/>
            <person name="Jarju S."/>
            <person name="Secka A."/>
            <person name="Antonio M."/>
            <person name="Oren A."/>
            <person name="Chaudhuri R.R."/>
            <person name="La Ragione R."/>
            <person name="Hildebrand F."/>
            <person name="Pallen M.J."/>
        </authorList>
    </citation>
    <scope>NUCLEOTIDE SEQUENCE</scope>
    <source>
        <strain evidence="3">11687</strain>
    </source>
</reference>
<evidence type="ECO:0000256" key="1">
    <source>
        <dbReference type="SAM" id="MobiDB-lite"/>
    </source>
</evidence>
<dbReference type="Gene3D" id="2.160.20.110">
    <property type="match status" value="1"/>
</dbReference>
<evidence type="ECO:0000313" key="3">
    <source>
        <dbReference type="EMBL" id="HIU59289.1"/>
    </source>
</evidence>
<dbReference type="Proteomes" id="UP000824081">
    <property type="component" value="Unassembled WGS sequence"/>
</dbReference>
<keyword evidence="2" id="KW-0812">Transmembrane</keyword>
<feature type="region of interest" description="Disordered" evidence="1">
    <location>
        <begin position="298"/>
        <end position="317"/>
    </location>
</feature>